<dbReference type="EMBL" id="MU129249">
    <property type="protein sequence ID" value="KAF9504222.1"/>
    <property type="molecule type" value="Genomic_DNA"/>
</dbReference>
<dbReference type="InterPro" id="IPR041320">
    <property type="entry name" value="CxC1"/>
</dbReference>
<keyword evidence="3" id="KW-1185">Reference proteome</keyword>
<evidence type="ECO:0000313" key="2">
    <source>
        <dbReference type="EMBL" id="KAF9504222.1"/>
    </source>
</evidence>
<proteinExistence type="predicted"/>
<reference evidence="2" key="1">
    <citation type="journal article" date="2020" name="Nat. Commun.">
        <title>Large-scale genome sequencing of mycorrhizal fungi provides insights into the early evolution of symbiotic traits.</title>
        <authorList>
            <person name="Miyauchi S."/>
            <person name="Kiss E."/>
            <person name="Kuo A."/>
            <person name="Drula E."/>
            <person name="Kohler A."/>
            <person name="Sanchez-Garcia M."/>
            <person name="Morin E."/>
            <person name="Andreopoulos B."/>
            <person name="Barry K.W."/>
            <person name="Bonito G."/>
            <person name="Buee M."/>
            <person name="Carver A."/>
            <person name="Chen C."/>
            <person name="Cichocki N."/>
            <person name="Clum A."/>
            <person name="Culley D."/>
            <person name="Crous P.W."/>
            <person name="Fauchery L."/>
            <person name="Girlanda M."/>
            <person name="Hayes R.D."/>
            <person name="Keri Z."/>
            <person name="LaButti K."/>
            <person name="Lipzen A."/>
            <person name="Lombard V."/>
            <person name="Magnuson J."/>
            <person name="Maillard F."/>
            <person name="Murat C."/>
            <person name="Nolan M."/>
            <person name="Ohm R.A."/>
            <person name="Pangilinan J."/>
            <person name="Pereira M.F."/>
            <person name="Perotto S."/>
            <person name="Peter M."/>
            <person name="Pfister S."/>
            <person name="Riley R."/>
            <person name="Sitrit Y."/>
            <person name="Stielow J.B."/>
            <person name="Szollosi G."/>
            <person name="Zifcakova L."/>
            <person name="Stursova M."/>
            <person name="Spatafora J.W."/>
            <person name="Tedersoo L."/>
            <person name="Vaario L.M."/>
            <person name="Yamada A."/>
            <person name="Yan M."/>
            <person name="Wang P."/>
            <person name="Xu J."/>
            <person name="Bruns T."/>
            <person name="Baldrian P."/>
            <person name="Vilgalys R."/>
            <person name="Dunand C."/>
            <person name="Henrissat B."/>
            <person name="Grigoriev I.V."/>
            <person name="Hibbett D."/>
            <person name="Nagy L.G."/>
            <person name="Martin F.M."/>
        </authorList>
    </citation>
    <scope>NUCLEOTIDE SEQUENCE</scope>
    <source>
        <strain evidence="2">UP504</strain>
    </source>
</reference>
<evidence type="ECO:0000259" key="1">
    <source>
        <dbReference type="Pfam" id="PF18802"/>
    </source>
</evidence>
<dbReference type="Proteomes" id="UP000886523">
    <property type="component" value="Unassembled WGS sequence"/>
</dbReference>
<comment type="caution">
    <text evidence="2">The sequence shown here is derived from an EMBL/GenBank/DDBJ whole genome shotgun (WGS) entry which is preliminary data.</text>
</comment>
<name>A0A9P6AE74_9AGAM</name>
<evidence type="ECO:0000313" key="3">
    <source>
        <dbReference type="Proteomes" id="UP000886523"/>
    </source>
</evidence>
<organism evidence="2 3">
    <name type="scientific">Hydnum rufescens UP504</name>
    <dbReference type="NCBI Taxonomy" id="1448309"/>
    <lineage>
        <taxon>Eukaryota</taxon>
        <taxon>Fungi</taxon>
        <taxon>Dikarya</taxon>
        <taxon>Basidiomycota</taxon>
        <taxon>Agaricomycotina</taxon>
        <taxon>Agaricomycetes</taxon>
        <taxon>Cantharellales</taxon>
        <taxon>Hydnaceae</taxon>
        <taxon>Hydnum</taxon>
    </lineage>
</organism>
<feature type="non-terminal residue" evidence="2">
    <location>
        <position position="156"/>
    </location>
</feature>
<sequence>VPTLVMPFLQWCEETKYGHVSCPPPAPLTCMCQIPARNVRVLAVYRECIKEHNLMYCNCQPLLLTLLGLGLFPGSPVRPTFTFDINHLLWASTFFLNGIPNVTAWTSALTAYLAQKGYDVPSLESLRKPFSKALQYFQLTQQRSNELMCTVVEAYR</sequence>
<dbReference type="Pfam" id="PF18802">
    <property type="entry name" value="CxC1"/>
    <property type="match status" value="1"/>
</dbReference>
<feature type="non-terminal residue" evidence="2">
    <location>
        <position position="1"/>
    </location>
</feature>
<gene>
    <name evidence="2" type="ORF">BS47DRAFT_1245669</name>
</gene>
<dbReference type="AlphaFoldDB" id="A0A9P6AE74"/>
<feature type="domain" description="CxC1-like cysteine cluster associated with KDZ transposases" evidence="1">
    <location>
        <begin position="28"/>
        <end position="115"/>
    </location>
</feature>
<protein>
    <recommendedName>
        <fullName evidence="1">CxC1-like cysteine cluster associated with KDZ transposases domain-containing protein</fullName>
    </recommendedName>
</protein>
<accession>A0A9P6AE74</accession>